<sequence length="37" mass="4583">MLLYCMLEIVLRQDSVFFTQEKLWGKYRNKCCILKMH</sequence>
<evidence type="ECO:0000313" key="1">
    <source>
        <dbReference type="EMBL" id="JAH16407.1"/>
    </source>
</evidence>
<dbReference type="EMBL" id="GBXM01092170">
    <property type="protein sequence ID" value="JAH16407.1"/>
    <property type="molecule type" value="Transcribed_RNA"/>
</dbReference>
<reference evidence="1" key="2">
    <citation type="journal article" date="2015" name="Fish Shellfish Immunol.">
        <title>Early steps in the European eel (Anguilla anguilla)-Vibrio vulnificus interaction in the gills: Role of the RtxA13 toxin.</title>
        <authorList>
            <person name="Callol A."/>
            <person name="Pajuelo D."/>
            <person name="Ebbesson L."/>
            <person name="Teles M."/>
            <person name="MacKenzie S."/>
            <person name="Amaro C."/>
        </authorList>
    </citation>
    <scope>NUCLEOTIDE SEQUENCE</scope>
</reference>
<reference evidence="1" key="1">
    <citation type="submission" date="2014-11" db="EMBL/GenBank/DDBJ databases">
        <authorList>
            <person name="Amaro Gonzalez C."/>
        </authorList>
    </citation>
    <scope>NUCLEOTIDE SEQUENCE</scope>
</reference>
<organism evidence="1">
    <name type="scientific">Anguilla anguilla</name>
    <name type="common">European freshwater eel</name>
    <name type="synonym">Muraena anguilla</name>
    <dbReference type="NCBI Taxonomy" id="7936"/>
    <lineage>
        <taxon>Eukaryota</taxon>
        <taxon>Metazoa</taxon>
        <taxon>Chordata</taxon>
        <taxon>Craniata</taxon>
        <taxon>Vertebrata</taxon>
        <taxon>Euteleostomi</taxon>
        <taxon>Actinopterygii</taxon>
        <taxon>Neopterygii</taxon>
        <taxon>Teleostei</taxon>
        <taxon>Anguilliformes</taxon>
        <taxon>Anguillidae</taxon>
        <taxon>Anguilla</taxon>
    </lineage>
</organism>
<protein>
    <submittedName>
        <fullName evidence="1">Uncharacterized protein</fullName>
    </submittedName>
</protein>
<proteinExistence type="predicted"/>
<dbReference type="AlphaFoldDB" id="A0A0E9QIT0"/>
<accession>A0A0E9QIT0</accession>
<name>A0A0E9QIT0_ANGAN</name>